<dbReference type="InterPro" id="IPR013766">
    <property type="entry name" value="Thioredoxin_domain"/>
</dbReference>
<dbReference type="CDD" id="cd02947">
    <property type="entry name" value="TRX_family"/>
    <property type="match status" value="1"/>
</dbReference>
<accession>A0A1R4KCF2</accession>
<dbReference type="Gene3D" id="3.40.30.10">
    <property type="entry name" value="Glutaredoxin"/>
    <property type="match status" value="1"/>
</dbReference>
<keyword evidence="3" id="KW-1185">Reference proteome</keyword>
<sequence>MYTSAFCGPCAVARRVVERAGTLVPSLSVVERDIASWPDEAERDGVRMTPTLIVADDAGTEVFRGEGPPSMPQLLQALSRALPGE</sequence>
<name>A0A1R4KCF2_9MICO</name>
<dbReference type="SUPFAM" id="SSF52833">
    <property type="entry name" value="Thioredoxin-like"/>
    <property type="match status" value="1"/>
</dbReference>
<evidence type="ECO:0000313" key="2">
    <source>
        <dbReference type="EMBL" id="SJN41967.1"/>
    </source>
</evidence>
<gene>
    <name evidence="2" type="ORF">FM119_12975</name>
</gene>
<dbReference type="Pfam" id="PF00085">
    <property type="entry name" value="Thioredoxin"/>
    <property type="match status" value="1"/>
</dbReference>
<organism evidence="2 3">
    <name type="scientific">Mycetocola reblochoni REB411</name>
    <dbReference type="NCBI Taxonomy" id="1255698"/>
    <lineage>
        <taxon>Bacteria</taxon>
        <taxon>Bacillati</taxon>
        <taxon>Actinomycetota</taxon>
        <taxon>Actinomycetes</taxon>
        <taxon>Micrococcales</taxon>
        <taxon>Microbacteriaceae</taxon>
        <taxon>Mycetocola</taxon>
    </lineage>
</organism>
<dbReference type="AlphaFoldDB" id="A0A1R4KCF2"/>
<evidence type="ECO:0000313" key="3">
    <source>
        <dbReference type="Proteomes" id="UP000196778"/>
    </source>
</evidence>
<protein>
    <submittedName>
        <fullName evidence="2">Thioredoxin</fullName>
    </submittedName>
</protein>
<proteinExistence type="predicted"/>
<dbReference type="InterPro" id="IPR036249">
    <property type="entry name" value="Thioredoxin-like_sf"/>
</dbReference>
<dbReference type="Proteomes" id="UP000196778">
    <property type="component" value="Unassembled WGS sequence"/>
</dbReference>
<dbReference type="EMBL" id="FUKR01000076">
    <property type="protein sequence ID" value="SJN41967.1"/>
    <property type="molecule type" value="Genomic_DNA"/>
</dbReference>
<evidence type="ECO:0000259" key="1">
    <source>
        <dbReference type="Pfam" id="PF00085"/>
    </source>
</evidence>
<reference evidence="3" key="1">
    <citation type="submission" date="2017-02" db="EMBL/GenBank/DDBJ databases">
        <authorList>
            <person name="Dridi B."/>
        </authorList>
    </citation>
    <scope>NUCLEOTIDE SEQUENCE [LARGE SCALE GENOMIC DNA]</scope>
    <source>
        <strain evidence="3">EB411</strain>
    </source>
</reference>
<feature type="domain" description="Thioredoxin" evidence="1">
    <location>
        <begin position="2"/>
        <end position="76"/>
    </location>
</feature>